<proteinExistence type="predicted"/>
<keyword evidence="2" id="KW-0812">Transmembrane</keyword>
<keyword evidence="2" id="KW-0472">Membrane</keyword>
<feature type="transmembrane region" description="Helical" evidence="2">
    <location>
        <begin position="118"/>
        <end position="142"/>
    </location>
</feature>
<dbReference type="PANTHER" id="PTHR37992:SF1">
    <property type="entry name" value="DUF1774-DOMAIN-CONTAINING PROTEIN"/>
    <property type="match status" value="1"/>
</dbReference>
<feature type="coiled-coil region" evidence="1">
    <location>
        <begin position="276"/>
        <end position="303"/>
    </location>
</feature>
<evidence type="ECO:0000256" key="2">
    <source>
        <dbReference type="SAM" id="Phobius"/>
    </source>
</evidence>
<comment type="caution">
    <text evidence="3">The sequence shown here is derived from an EMBL/GenBank/DDBJ whole genome shotgun (WGS) entry which is preliminary data.</text>
</comment>
<protein>
    <submittedName>
        <fullName evidence="3">Uncharacterized protein</fullName>
    </submittedName>
</protein>
<feature type="transmembrane region" description="Helical" evidence="2">
    <location>
        <begin position="91"/>
        <end position="112"/>
    </location>
</feature>
<dbReference type="AlphaFoldDB" id="A0A4Q1BGM7"/>
<sequence length="307" mass="34140">MSSYDVPDDIITPAQFRESMKLVRLQIAVPISVLVSMGANLVCALAIKPGLSGINALNPTLLSPNSIMIGLYWAVLYVMQSQLSICSTRETLVHGVGVRFAIANWLMAAWAVCWTLQFFIGAEVVILLNLINLLSIHLTLLYYPVTLKRPLDALFIHAPMTMLLAILFELDWAHNGFVALGWIMKDGQERNKWVWWAVGVVAGANVVAAIWEGIRRNYLLTIASEYLLLALLFSSPRVNPTLPTTALPKPTALLVTLIVCLVLHPVALIAGTAWARTREREGRIRLEEEVERAEVEERFAQEEASRS</sequence>
<feature type="transmembrane region" description="Helical" evidence="2">
    <location>
        <begin position="27"/>
        <end position="47"/>
    </location>
</feature>
<evidence type="ECO:0000313" key="4">
    <source>
        <dbReference type="Proteomes" id="UP000289152"/>
    </source>
</evidence>
<dbReference type="InterPro" id="IPR013920">
    <property type="entry name" value="DUF1774_fun"/>
</dbReference>
<dbReference type="OrthoDB" id="3342455at2759"/>
<feature type="transmembrane region" description="Helical" evidence="2">
    <location>
        <begin position="59"/>
        <end position="79"/>
    </location>
</feature>
<evidence type="ECO:0000313" key="3">
    <source>
        <dbReference type="EMBL" id="RXK36731.1"/>
    </source>
</evidence>
<feature type="transmembrane region" description="Helical" evidence="2">
    <location>
        <begin position="154"/>
        <end position="173"/>
    </location>
</feature>
<feature type="transmembrane region" description="Helical" evidence="2">
    <location>
        <begin position="218"/>
        <end position="234"/>
    </location>
</feature>
<feature type="transmembrane region" description="Helical" evidence="2">
    <location>
        <begin position="254"/>
        <end position="275"/>
    </location>
</feature>
<keyword evidence="4" id="KW-1185">Reference proteome</keyword>
<reference evidence="3 4" key="1">
    <citation type="submission" date="2016-06" db="EMBL/GenBank/DDBJ databases">
        <title>Evolution of pathogenesis and genome organization in the Tremellales.</title>
        <authorList>
            <person name="Cuomo C."/>
            <person name="Litvintseva A."/>
            <person name="Heitman J."/>
            <person name="Chen Y."/>
            <person name="Sun S."/>
            <person name="Springer D."/>
            <person name="Dromer F."/>
            <person name="Young S."/>
            <person name="Zeng Q."/>
            <person name="Chapman S."/>
            <person name="Gujja S."/>
            <person name="Saif S."/>
            <person name="Birren B."/>
        </authorList>
    </citation>
    <scope>NUCLEOTIDE SEQUENCE [LARGE SCALE GENOMIC DNA]</scope>
    <source>
        <strain evidence="3 4">ATCC 28783</strain>
    </source>
</reference>
<accession>A0A4Q1BGM7</accession>
<feature type="transmembrane region" description="Helical" evidence="2">
    <location>
        <begin position="193"/>
        <end position="211"/>
    </location>
</feature>
<dbReference type="STRING" id="5217.A0A4Q1BGM7"/>
<dbReference type="VEuPathDB" id="FungiDB:TREMEDRAFT_45004"/>
<dbReference type="EMBL" id="SDIL01000088">
    <property type="protein sequence ID" value="RXK36731.1"/>
    <property type="molecule type" value="Genomic_DNA"/>
</dbReference>
<dbReference type="PANTHER" id="PTHR37992">
    <property type="entry name" value="EXPRESSED PROTEIN"/>
    <property type="match status" value="1"/>
</dbReference>
<organism evidence="3 4">
    <name type="scientific">Tremella mesenterica</name>
    <name type="common">Jelly fungus</name>
    <dbReference type="NCBI Taxonomy" id="5217"/>
    <lineage>
        <taxon>Eukaryota</taxon>
        <taxon>Fungi</taxon>
        <taxon>Dikarya</taxon>
        <taxon>Basidiomycota</taxon>
        <taxon>Agaricomycotina</taxon>
        <taxon>Tremellomycetes</taxon>
        <taxon>Tremellales</taxon>
        <taxon>Tremellaceae</taxon>
        <taxon>Tremella</taxon>
    </lineage>
</organism>
<name>A0A4Q1BGM7_TREME</name>
<keyword evidence="1" id="KW-0175">Coiled coil</keyword>
<keyword evidence="2" id="KW-1133">Transmembrane helix</keyword>
<gene>
    <name evidence="3" type="ORF">M231_05966</name>
</gene>
<evidence type="ECO:0000256" key="1">
    <source>
        <dbReference type="SAM" id="Coils"/>
    </source>
</evidence>
<dbReference type="InParanoid" id="A0A4Q1BGM7"/>
<dbReference type="Proteomes" id="UP000289152">
    <property type="component" value="Unassembled WGS sequence"/>
</dbReference>